<sequence length="107" mass="12388">MPTAPETLALLNRELAGEQITIGDWTTFARRLERERNEARRMWSIHQDKLAELREQVRLTIMENLHLADGDVCTLKRLKDSINFDLDSQENDQVQVTQWGQVTPAEA</sequence>
<evidence type="ECO:0000313" key="1">
    <source>
        <dbReference type="EMBL" id="CAB4158688.1"/>
    </source>
</evidence>
<evidence type="ECO:0000313" key="2">
    <source>
        <dbReference type="EMBL" id="CAB5224365.1"/>
    </source>
</evidence>
<protein>
    <submittedName>
        <fullName evidence="1">Uncharacterized protein</fullName>
    </submittedName>
</protein>
<dbReference type="EMBL" id="LR798327">
    <property type="protein sequence ID" value="CAB5224365.1"/>
    <property type="molecule type" value="Genomic_DNA"/>
</dbReference>
<organism evidence="1">
    <name type="scientific">uncultured Caudovirales phage</name>
    <dbReference type="NCBI Taxonomy" id="2100421"/>
    <lineage>
        <taxon>Viruses</taxon>
        <taxon>Duplodnaviria</taxon>
        <taxon>Heunggongvirae</taxon>
        <taxon>Uroviricota</taxon>
        <taxon>Caudoviricetes</taxon>
        <taxon>Peduoviridae</taxon>
        <taxon>Maltschvirus</taxon>
        <taxon>Maltschvirus maltsch</taxon>
    </lineage>
</organism>
<proteinExistence type="predicted"/>
<accession>A0A6J5NNX3</accession>
<name>A0A6J5NNX3_9CAUD</name>
<dbReference type="EMBL" id="LR796685">
    <property type="protein sequence ID" value="CAB4158688.1"/>
    <property type="molecule type" value="Genomic_DNA"/>
</dbReference>
<gene>
    <name evidence="1" type="ORF">UFOVP705_19</name>
    <name evidence="2" type="ORF">UFOVP736_62</name>
</gene>
<reference evidence="1" key="1">
    <citation type="submission" date="2020-04" db="EMBL/GenBank/DDBJ databases">
        <authorList>
            <person name="Chiriac C."/>
            <person name="Salcher M."/>
            <person name="Ghai R."/>
            <person name="Kavagutti S V."/>
        </authorList>
    </citation>
    <scope>NUCLEOTIDE SEQUENCE</scope>
</reference>